<keyword evidence="3 6" id="KW-0812">Transmembrane</keyword>
<dbReference type="InterPro" id="IPR038330">
    <property type="entry name" value="TspO/MBR-related_sf"/>
</dbReference>
<evidence type="ECO:0000313" key="7">
    <source>
        <dbReference type="EMBL" id="MXO87848.1"/>
    </source>
</evidence>
<dbReference type="Gene3D" id="1.20.1260.100">
    <property type="entry name" value="TspO/MBR protein"/>
    <property type="match status" value="1"/>
</dbReference>
<feature type="transmembrane region" description="Helical" evidence="6">
    <location>
        <begin position="114"/>
        <end position="136"/>
    </location>
</feature>
<dbReference type="Pfam" id="PF03073">
    <property type="entry name" value="TspO_MBR"/>
    <property type="match status" value="1"/>
</dbReference>
<dbReference type="GO" id="GO:0016020">
    <property type="term" value="C:membrane"/>
    <property type="evidence" value="ECO:0007669"/>
    <property type="project" value="UniProtKB-SubCell"/>
</dbReference>
<evidence type="ECO:0000313" key="8">
    <source>
        <dbReference type="Proteomes" id="UP000435243"/>
    </source>
</evidence>
<accession>A0A844ZJ94</accession>
<reference evidence="7 8" key="1">
    <citation type="submission" date="2019-12" db="EMBL/GenBank/DDBJ databases">
        <title>Genomic-based taxomic classification of the family Erythrobacteraceae.</title>
        <authorList>
            <person name="Xu L."/>
        </authorList>
    </citation>
    <scope>NUCLEOTIDE SEQUENCE [LARGE SCALE GENOMIC DNA]</scope>
    <source>
        <strain evidence="7 8">JCM 16339</strain>
    </source>
</reference>
<evidence type="ECO:0000256" key="4">
    <source>
        <dbReference type="ARBA" id="ARBA00022989"/>
    </source>
</evidence>
<organism evidence="7 8">
    <name type="scientific">Alteraurantiacibacter aestuarii</name>
    <dbReference type="NCBI Taxonomy" id="650004"/>
    <lineage>
        <taxon>Bacteria</taxon>
        <taxon>Pseudomonadati</taxon>
        <taxon>Pseudomonadota</taxon>
        <taxon>Alphaproteobacteria</taxon>
        <taxon>Sphingomonadales</taxon>
        <taxon>Erythrobacteraceae</taxon>
        <taxon>Alteraurantiacibacter</taxon>
    </lineage>
</organism>
<dbReference type="EMBL" id="WTYY01000002">
    <property type="protein sequence ID" value="MXO87848.1"/>
    <property type="molecule type" value="Genomic_DNA"/>
</dbReference>
<name>A0A844ZJ94_9SPHN</name>
<dbReference type="FunFam" id="1.20.1260.100:FF:000001">
    <property type="entry name" value="translocator protein 2"/>
    <property type="match status" value="1"/>
</dbReference>
<protein>
    <submittedName>
        <fullName evidence="7">Tryptophan-rich sensory protein</fullName>
    </submittedName>
</protein>
<dbReference type="PANTHER" id="PTHR10057:SF0">
    <property type="entry name" value="TRANSLOCATOR PROTEIN"/>
    <property type="match status" value="1"/>
</dbReference>
<dbReference type="RefSeq" id="WP_160589796.1">
    <property type="nucleotide sequence ID" value="NZ_BAAAFP010000002.1"/>
</dbReference>
<feature type="transmembrane region" description="Helical" evidence="6">
    <location>
        <begin position="89"/>
        <end position="108"/>
    </location>
</feature>
<feature type="transmembrane region" description="Helical" evidence="6">
    <location>
        <begin position="63"/>
        <end position="82"/>
    </location>
</feature>
<evidence type="ECO:0000256" key="1">
    <source>
        <dbReference type="ARBA" id="ARBA00004141"/>
    </source>
</evidence>
<comment type="subcellular location">
    <subcellularLocation>
        <location evidence="1">Membrane</location>
        <topology evidence="1">Multi-pass membrane protein</topology>
    </subcellularLocation>
</comment>
<dbReference type="PIRSF" id="PIRSF005859">
    <property type="entry name" value="PBR"/>
    <property type="match status" value="1"/>
</dbReference>
<evidence type="ECO:0000256" key="2">
    <source>
        <dbReference type="ARBA" id="ARBA00007524"/>
    </source>
</evidence>
<feature type="transmembrane region" description="Helical" evidence="6">
    <location>
        <begin position="143"/>
        <end position="164"/>
    </location>
</feature>
<evidence type="ECO:0000256" key="6">
    <source>
        <dbReference type="SAM" id="Phobius"/>
    </source>
</evidence>
<dbReference type="PANTHER" id="PTHR10057">
    <property type="entry name" value="PERIPHERAL-TYPE BENZODIAZEPINE RECEPTOR"/>
    <property type="match status" value="1"/>
</dbReference>
<keyword evidence="8" id="KW-1185">Reference proteome</keyword>
<dbReference type="GO" id="GO:0033013">
    <property type="term" value="P:tetrapyrrole metabolic process"/>
    <property type="evidence" value="ECO:0007669"/>
    <property type="project" value="UniProtKB-ARBA"/>
</dbReference>
<dbReference type="CDD" id="cd15904">
    <property type="entry name" value="TSPO_MBR"/>
    <property type="match status" value="1"/>
</dbReference>
<evidence type="ECO:0000256" key="5">
    <source>
        <dbReference type="ARBA" id="ARBA00023136"/>
    </source>
</evidence>
<comment type="caution">
    <text evidence="7">The sequence shown here is derived from an EMBL/GenBank/DDBJ whole genome shotgun (WGS) entry which is preliminary data.</text>
</comment>
<dbReference type="AlphaFoldDB" id="A0A844ZJ94"/>
<comment type="similarity">
    <text evidence="2">Belongs to the TspO/BZRP family.</text>
</comment>
<dbReference type="OrthoDB" id="9795496at2"/>
<keyword evidence="5 6" id="KW-0472">Membrane</keyword>
<sequence length="184" mass="20138">MNRLASPAQLRASLLRWSLFLVPTVLLLGFLSGQVAGSAANNPWFDALVKPAIYPPPATFGIVWATLYLMMGVALAMVCAAWGARMRVLAILAFVVQFALNLAWSPIFFAEHDIALALAVLIALDVALAVTVWLFWKVRPAAGIILLPYLAWVLFASVLNWQFLDANPDASEIEVSNAVQRFEL</sequence>
<keyword evidence="4 6" id="KW-1133">Transmembrane helix</keyword>
<evidence type="ECO:0000256" key="3">
    <source>
        <dbReference type="ARBA" id="ARBA00022692"/>
    </source>
</evidence>
<proteinExistence type="inferred from homology"/>
<dbReference type="InterPro" id="IPR004307">
    <property type="entry name" value="TspO_MBR"/>
</dbReference>
<gene>
    <name evidence="7" type="ORF">GRI32_03745</name>
</gene>
<dbReference type="Proteomes" id="UP000435243">
    <property type="component" value="Unassembled WGS sequence"/>
</dbReference>